<accession>A0A2Z2NWE5</accession>
<gene>
    <name evidence="2" type="ORF">IMCC3135_28500</name>
</gene>
<evidence type="ECO:0000259" key="1">
    <source>
        <dbReference type="Pfam" id="PF14267"/>
    </source>
</evidence>
<dbReference type="EMBL" id="CP018632">
    <property type="protein sequence ID" value="ASJ75752.1"/>
    <property type="molecule type" value="Genomic_DNA"/>
</dbReference>
<keyword evidence="3" id="KW-1185">Reference proteome</keyword>
<sequence>MTQIGKTIQIFLPDGNPRGLRVAEITSRTVSAVQIPRSKLDQAALRAELSGVGVYLLFGSDAAKPRVYIGEAENCLSRLKQHNKQKDFWAQAIAFISKTQHFTKTHIKYLEWLCCDTAQRVNRFTLENGNTPSKPHVQESVEADLLDNFDSMQLLVSTLGYPVFDEIKKPDNAHLVFCKGKSADAEGEYSEEGLTVFKGSTCNLIGTPSLGNWAVSARAELVDSGTLSEQDGLLVFQEDHVFTSPSTAAVVVLARQANGWLEWKYKSGKTLDEVVRQSPR</sequence>
<dbReference type="AlphaFoldDB" id="A0A2Z2NWE5"/>
<dbReference type="OrthoDB" id="2656488at2"/>
<proteinExistence type="predicted"/>
<evidence type="ECO:0000313" key="2">
    <source>
        <dbReference type="EMBL" id="ASJ75752.1"/>
    </source>
</evidence>
<dbReference type="RefSeq" id="WP_088920619.1">
    <property type="nucleotide sequence ID" value="NZ_CP018632.1"/>
</dbReference>
<dbReference type="Proteomes" id="UP000250079">
    <property type="component" value="Chromosome"/>
</dbReference>
<dbReference type="InterPro" id="IPR025579">
    <property type="entry name" value="DUF4357"/>
</dbReference>
<name>A0A2Z2NWE5_9GAMM</name>
<dbReference type="Pfam" id="PF14267">
    <property type="entry name" value="DUF4357"/>
    <property type="match status" value="1"/>
</dbReference>
<protein>
    <recommendedName>
        <fullName evidence="1">DUF4357 domain-containing protein</fullName>
    </recommendedName>
</protein>
<evidence type="ECO:0000313" key="3">
    <source>
        <dbReference type="Proteomes" id="UP000250079"/>
    </source>
</evidence>
<feature type="domain" description="DUF4357" evidence="1">
    <location>
        <begin position="218"/>
        <end position="271"/>
    </location>
</feature>
<dbReference type="KEGG" id="gai:IMCC3135_28500"/>
<organism evidence="2 3">
    <name type="scientific">Granulosicoccus antarcticus IMCC3135</name>
    <dbReference type="NCBI Taxonomy" id="1192854"/>
    <lineage>
        <taxon>Bacteria</taxon>
        <taxon>Pseudomonadati</taxon>
        <taxon>Pseudomonadota</taxon>
        <taxon>Gammaproteobacteria</taxon>
        <taxon>Chromatiales</taxon>
        <taxon>Granulosicoccaceae</taxon>
        <taxon>Granulosicoccus</taxon>
    </lineage>
</organism>
<dbReference type="CDD" id="cd10447">
    <property type="entry name" value="GIY-YIG_unchar_2"/>
    <property type="match status" value="1"/>
</dbReference>
<reference evidence="2 3" key="1">
    <citation type="submission" date="2016-12" db="EMBL/GenBank/DDBJ databases">
        <authorList>
            <person name="Song W.-J."/>
            <person name="Kurnit D.M."/>
        </authorList>
    </citation>
    <scope>NUCLEOTIDE SEQUENCE [LARGE SCALE GENOMIC DNA]</scope>
    <source>
        <strain evidence="2 3">IMCC3135</strain>
    </source>
</reference>